<evidence type="ECO:0000313" key="2">
    <source>
        <dbReference type="EMBL" id="CBX91797.1"/>
    </source>
</evidence>
<dbReference type="GeneID" id="13284362"/>
<dbReference type="STRING" id="985895.E5R420"/>
<gene>
    <name evidence="2" type="ORF">LEMA_P045030.1</name>
</gene>
<name>E5R420_LEPMJ</name>
<feature type="compositionally biased region" description="Polar residues" evidence="1">
    <location>
        <begin position="64"/>
        <end position="80"/>
    </location>
</feature>
<feature type="region of interest" description="Disordered" evidence="1">
    <location>
        <begin position="1"/>
        <end position="88"/>
    </location>
</feature>
<dbReference type="InterPro" id="IPR013169">
    <property type="entry name" value="mRNA_splic_Cwf18-like"/>
</dbReference>
<evidence type="ECO:0000256" key="1">
    <source>
        <dbReference type="SAM" id="MobiDB-lite"/>
    </source>
</evidence>
<dbReference type="GO" id="GO:0071014">
    <property type="term" value="C:post-mRNA release spliceosomal complex"/>
    <property type="evidence" value="ECO:0007669"/>
    <property type="project" value="TreeGrafter"/>
</dbReference>
<dbReference type="Proteomes" id="UP000002668">
    <property type="component" value="Genome"/>
</dbReference>
<dbReference type="OrthoDB" id="10261348at2759"/>
<dbReference type="OMA" id="MLVQGIH"/>
<dbReference type="eggNOG" id="KOG3407">
    <property type="taxonomic scope" value="Eukaryota"/>
</dbReference>
<dbReference type="InParanoid" id="E5R420"/>
<dbReference type="PANTHER" id="PTHR31551">
    <property type="entry name" value="PRE-MRNA-SPLICING FACTOR CWF18"/>
    <property type="match status" value="1"/>
</dbReference>
<dbReference type="GO" id="GO:0005684">
    <property type="term" value="C:U2-type spliceosomal complex"/>
    <property type="evidence" value="ECO:0007669"/>
    <property type="project" value="TreeGrafter"/>
</dbReference>
<sequence length="267" mass="29968">MSSHEKLSAAANDRKARLAQLKSLKRKQAPTSDEADAAPSPPAHQAEISDAIVRTEEEGEAPSVATTYLSGRNYDPTTRNVKLGFDNLPIADPTNTLEYKAQQLALETKAQQEAENKEDNGLDLFKLQPKKPNWDLKRDLEQKMKSLDVQTENAIAKLVRERVEAQKVIRQKKPADGEGEEVGMEGSELVEAMHLKEQEEARDRRRDEEDEDGIYRAKVRIGTAFTLALHEAISDRGPCDILESVNIRSNPSVRSKTRWKSVARAWI</sequence>
<proteinExistence type="predicted"/>
<feature type="compositionally biased region" description="Basic and acidic residues" evidence="1">
    <location>
        <begin position="1"/>
        <end position="16"/>
    </location>
</feature>
<reference evidence="3" key="1">
    <citation type="journal article" date="2011" name="Nat. Commun.">
        <title>Effector diversification within compartments of the Leptosphaeria maculans genome affected by Repeat-Induced Point mutations.</title>
        <authorList>
            <person name="Rouxel T."/>
            <person name="Grandaubert J."/>
            <person name="Hane J.K."/>
            <person name="Hoede C."/>
            <person name="van de Wouw A.P."/>
            <person name="Couloux A."/>
            <person name="Dominguez V."/>
            <person name="Anthouard V."/>
            <person name="Bally P."/>
            <person name="Bourras S."/>
            <person name="Cozijnsen A.J."/>
            <person name="Ciuffetti L.M."/>
            <person name="Degrave A."/>
            <person name="Dilmaghani A."/>
            <person name="Duret L."/>
            <person name="Fudal I."/>
            <person name="Goodwin S.B."/>
            <person name="Gout L."/>
            <person name="Glaser N."/>
            <person name="Linglin J."/>
            <person name="Kema G.H.J."/>
            <person name="Lapalu N."/>
            <person name="Lawrence C.B."/>
            <person name="May K."/>
            <person name="Meyer M."/>
            <person name="Ollivier B."/>
            <person name="Poulain J."/>
            <person name="Schoch C.L."/>
            <person name="Simon A."/>
            <person name="Spatafora J.W."/>
            <person name="Stachowiak A."/>
            <person name="Turgeon B.G."/>
            <person name="Tyler B.M."/>
            <person name="Vincent D."/>
            <person name="Weissenbach J."/>
            <person name="Amselem J."/>
            <person name="Quesneville H."/>
            <person name="Oliver R.P."/>
            <person name="Wincker P."/>
            <person name="Balesdent M.-H."/>
            <person name="Howlett B.J."/>
        </authorList>
    </citation>
    <scope>NUCLEOTIDE SEQUENCE [LARGE SCALE GENOMIC DNA]</scope>
    <source>
        <strain evidence="3">JN3 / isolate v23.1.3 / race Av1-4-5-6-7-8</strain>
    </source>
</reference>
<keyword evidence="3" id="KW-1185">Reference proteome</keyword>
<dbReference type="AlphaFoldDB" id="E5R420"/>
<dbReference type="PANTHER" id="PTHR31551:SF1">
    <property type="entry name" value="COILED-COIL DOMAIN-CONTAINING PROTEIN 12"/>
    <property type="match status" value="1"/>
</dbReference>
<evidence type="ECO:0000313" key="3">
    <source>
        <dbReference type="Proteomes" id="UP000002668"/>
    </source>
</evidence>
<organism evidence="3">
    <name type="scientific">Leptosphaeria maculans (strain JN3 / isolate v23.1.3 / race Av1-4-5-6-7-8)</name>
    <name type="common">Blackleg fungus</name>
    <name type="synonym">Phoma lingam</name>
    <dbReference type="NCBI Taxonomy" id="985895"/>
    <lineage>
        <taxon>Eukaryota</taxon>
        <taxon>Fungi</taxon>
        <taxon>Dikarya</taxon>
        <taxon>Ascomycota</taxon>
        <taxon>Pezizomycotina</taxon>
        <taxon>Dothideomycetes</taxon>
        <taxon>Pleosporomycetidae</taxon>
        <taxon>Pleosporales</taxon>
        <taxon>Pleosporineae</taxon>
        <taxon>Leptosphaeriaceae</taxon>
        <taxon>Plenodomus</taxon>
        <taxon>Plenodomus lingam/Leptosphaeria maculans species complex</taxon>
    </lineage>
</organism>
<dbReference type="HOGENOM" id="CLU_091076_0_0_1"/>
<dbReference type="VEuPathDB" id="FungiDB:LEMA_P045030.1"/>
<dbReference type="EMBL" id="FP929083">
    <property type="protein sequence ID" value="CBX91797.1"/>
    <property type="molecule type" value="Genomic_DNA"/>
</dbReference>
<accession>E5R420</accession>
<dbReference type="Pfam" id="PF08315">
    <property type="entry name" value="cwf18"/>
    <property type="match status" value="1"/>
</dbReference>
<protein>
    <submittedName>
        <fullName evidence="2">Uncharacterized protein</fullName>
    </submittedName>
</protein>